<evidence type="ECO:0000313" key="4">
    <source>
        <dbReference type="Proteomes" id="UP001605036"/>
    </source>
</evidence>
<comment type="caution">
    <text evidence="3">The sequence shown here is derived from an EMBL/GenBank/DDBJ whole genome shotgun (WGS) entry which is preliminary data.</text>
</comment>
<dbReference type="EMBL" id="JBHFFA010000004">
    <property type="protein sequence ID" value="KAL2630176.1"/>
    <property type="molecule type" value="Genomic_DNA"/>
</dbReference>
<keyword evidence="4" id="KW-1185">Reference proteome</keyword>
<feature type="transmembrane region" description="Helical" evidence="2">
    <location>
        <begin position="81"/>
        <end position="102"/>
    </location>
</feature>
<evidence type="ECO:0000256" key="2">
    <source>
        <dbReference type="SAM" id="Phobius"/>
    </source>
</evidence>
<dbReference type="Proteomes" id="UP001605036">
    <property type="component" value="Unassembled WGS sequence"/>
</dbReference>
<keyword evidence="2" id="KW-0472">Membrane</keyword>
<sequence length="134" mass="14626">MASTAEYAALETAKRRGREGGDAGDGELEFVPLVLQGISSSDARHHSEVQLSSMGGGGEEKGGISPMEWDGKDRKEWKSPLCIITSVVIAVVIVIVCILIAIPRTNSQETYHLPSSLDYRTAFHFQPHKNWMNG</sequence>
<reference evidence="3 4" key="1">
    <citation type="submission" date="2024-09" db="EMBL/GenBank/DDBJ databases">
        <title>Chromosome-scale assembly of Riccia fluitans.</title>
        <authorList>
            <person name="Paukszto L."/>
            <person name="Sawicki J."/>
            <person name="Karawczyk K."/>
            <person name="Piernik-Szablinska J."/>
            <person name="Szczecinska M."/>
            <person name="Mazdziarz M."/>
        </authorList>
    </citation>
    <scope>NUCLEOTIDE SEQUENCE [LARGE SCALE GENOMIC DNA]</scope>
    <source>
        <strain evidence="3">Rf_01</strain>
        <tissue evidence="3">Aerial parts of the thallus</tissue>
    </source>
</reference>
<proteinExistence type="predicted"/>
<keyword evidence="2" id="KW-1133">Transmembrane helix</keyword>
<accession>A0ABD1YHB2</accession>
<evidence type="ECO:0000313" key="3">
    <source>
        <dbReference type="EMBL" id="KAL2630176.1"/>
    </source>
</evidence>
<protein>
    <submittedName>
        <fullName evidence="3">Uncharacterized protein</fullName>
    </submittedName>
</protein>
<dbReference type="AlphaFoldDB" id="A0ABD1YHB2"/>
<keyword evidence="2" id="KW-0812">Transmembrane</keyword>
<gene>
    <name evidence="3" type="ORF">R1flu_014862</name>
</gene>
<evidence type="ECO:0000256" key="1">
    <source>
        <dbReference type="SAM" id="MobiDB-lite"/>
    </source>
</evidence>
<name>A0ABD1YHB2_9MARC</name>
<feature type="region of interest" description="Disordered" evidence="1">
    <location>
        <begin position="46"/>
        <end position="71"/>
    </location>
</feature>
<organism evidence="3 4">
    <name type="scientific">Riccia fluitans</name>
    <dbReference type="NCBI Taxonomy" id="41844"/>
    <lineage>
        <taxon>Eukaryota</taxon>
        <taxon>Viridiplantae</taxon>
        <taxon>Streptophyta</taxon>
        <taxon>Embryophyta</taxon>
        <taxon>Marchantiophyta</taxon>
        <taxon>Marchantiopsida</taxon>
        <taxon>Marchantiidae</taxon>
        <taxon>Marchantiales</taxon>
        <taxon>Ricciaceae</taxon>
        <taxon>Riccia</taxon>
    </lineage>
</organism>